<name>A0A4R7K1M4_9GAMM</name>
<dbReference type="SUPFAM" id="SSF50370">
    <property type="entry name" value="Ricin B-like lectins"/>
    <property type="match status" value="1"/>
</dbReference>
<dbReference type="InterPro" id="IPR000772">
    <property type="entry name" value="Ricin_B_lectin"/>
</dbReference>
<dbReference type="SMART" id="SM00458">
    <property type="entry name" value="RICIN"/>
    <property type="match status" value="1"/>
</dbReference>
<evidence type="ECO:0000313" key="4">
    <source>
        <dbReference type="Proteomes" id="UP000295830"/>
    </source>
</evidence>
<dbReference type="CDD" id="cd23458">
    <property type="entry name" value="beta-trefoil_Ricin_AgaB34-like"/>
    <property type="match status" value="1"/>
</dbReference>
<reference evidence="3 4" key="1">
    <citation type="submission" date="2019-03" db="EMBL/GenBank/DDBJ databases">
        <title>Genomic Encyclopedia of Type Strains, Phase IV (KMG-IV): sequencing the most valuable type-strain genomes for metagenomic binning, comparative biology and taxonomic classification.</title>
        <authorList>
            <person name="Goeker M."/>
        </authorList>
    </citation>
    <scope>NUCLEOTIDE SEQUENCE [LARGE SCALE GENOMIC DNA]</scope>
    <source>
        <strain evidence="3 4">DSM 15505</strain>
    </source>
</reference>
<dbReference type="SUPFAM" id="SSF53474">
    <property type="entry name" value="alpha/beta-Hydrolases"/>
    <property type="match status" value="1"/>
</dbReference>
<dbReference type="Pfam" id="PF00561">
    <property type="entry name" value="Abhydrolase_1"/>
    <property type="match status" value="1"/>
</dbReference>
<keyword evidence="3" id="KW-0378">Hydrolase</keyword>
<dbReference type="OrthoDB" id="9801455at2"/>
<keyword evidence="1" id="KW-0732">Signal</keyword>
<evidence type="ECO:0000313" key="3">
    <source>
        <dbReference type="EMBL" id="TDT44475.1"/>
    </source>
</evidence>
<dbReference type="AlphaFoldDB" id="A0A4R7K1M4"/>
<sequence>MIARLMRTLGVLAMACGLIAAANPAHAENRLISLHSNKCVDVSGPSHDNGTNIHQWSCHGNDNQRWYLENYEDGYHRIRSKYSDKCLDVSSASHDNGANIQQWDCGDGENQQWHLAYAGNNYYMLKARHSGKCLDVSGVSHDDGANIHQWDCVNGDNQRFRVRNSGNYTETKFPIVLVHGVSGFDKLGGLFNYFFTIPYNLERSHAEVRVASVSAFASSEERGEQLLNQISNWGFQKVNLIGHSHGSPTSRYAAAQRPNRVRSVTSVDGVNKGSRVADVLRGTLSPGSNFEGTVSDVVDKMGNLINILTGEWHDQDSLAALTSLSKAGMQDFNDRYPQGMDTSSYCAPGGARDNWVQDPWGGWHEVKYFSWTGNTASTNWADPLNAPISFLGTVFDLPNDGLVDVCSARLGKVIAEDYDMQHADAVNQLFGIRGWTNPVSLYRQHANRLKNLGL</sequence>
<dbReference type="PROSITE" id="PS50231">
    <property type="entry name" value="RICIN_B_LECTIN"/>
    <property type="match status" value="1"/>
</dbReference>
<comment type="caution">
    <text evidence="3">The sequence shown here is derived from an EMBL/GenBank/DDBJ whole genome shotgun (WGS) entry which is preliminary data.</text>
</comment>
<dbReference type="GO" id="GO:0016787">
    <property type="term" value="F:hydrolase activity"/>
    <property type="evidence" value="ECO:0007669"/>
    <property type="project" value="UniProtKB-KW"/>
</dbReference>
<gene>
    <name evidence="3" type="ORF">DES49_0585</name>
</gene>
<proteinExistence type="predicted"/>
<dbReference type="InterPro" id="IPR029058">
    <property type="entry name" value="AB_hydrolase_fold"/>
</dbReference>
<dbReference type="Pfam" id="PF00652">
    <property type="entry name" value="Ricin_B_lectin"/>
    <property type="match status" value="1"/>
</dbReference>
<organism evidence="3 4">
    <name type="scientific">Halospina denitrificans</name>
    <dbReference type="NCBI Taxonomy" id="332522"/>
    <lineage>
        <taxon>Bacteria</taxon>
        <taxon>Pseudomonadati</taxon>
        <taxon>Pseudomonadota</taxon>
        <taxon>Gammaproteobacteria</taxon>
        <taxon>Halospina</taxon>
    </lineage>
</organism>
<dbReference type="InterPro" id="IPR000073">
    <property type="entry name" value="AB_hydrolase_1"/>
</dbReference>
<evidence type="ECO:0000259" key="2">
    <source>
        <dbReference type="SMART" id="SM00458"/>
    </source>
</evidence>
<keyword evidence="4" id="KW-1185">Reference proteome</keyword>
<feature type="domain" description="Ricin B lectin" evidence="2">
    <location>
        <begin position="26"/>
        <end position="163"/>
    </location>
</feature>
<evidence type="ECO:0000256" key="1">
    <source>
        <dbReference type="SAM" id="SignalP"/>
    </source>
</evidence>
<feature type="signal peptide" evidence="1">
    <location>
        <begin position="1"/>
        <end position="27"/>
    </location>
</feature>
<dbReference type="Gene3D" id="2.80.10.50">
    <property type="match status" value="3"/>
</dbReference>
<dbReference type="InterPro" id="IPR035992">
    <property type="entry name" value="Ricin_B-like_lectins"/>
</dbReference>
<feature type="chain" id="PRO_5020270037" evidence="1">
    <location>
        <begin position="28"/>
        <end position="454"/>
    </location>
</feature>
<dbReference type="Gene3D" id="3.40.50.1820">
    <property type="entry name" value="alpha/beta hydrolase"/>
    <property type="match status" value="1"/>
</dbReference>
<dbReference type="EMBL" id="SOAX01000001">
    <property type="protein sequence ID" value="TDT44475.1"/>
    <property type="molecule type" value="Genomic_DNA"/>
</dbReference>
<protein>
    <submittedName>
        <fullName evidence="3">Triacylglycerol esterase/lipase EstA (Alpha/beta hydrolase family)</fullName>
    </submittedName>
</protein>
<dbReference type="RefSeq" id="WP_133734852.1">
    <property type="nucleotide sequence ID" value="NZ_SOAX01000001.1"/>
</dbReference>
<accession>A0A4R7K1M4</accession>
<dbReference type="Proteomes" id="UP000295830">
    <property type="component" value="Unassembled WGS sequence"/>
</dbReference>